<name>A0A4Q7VSW5_9BURK</name>
<protein>
    <submittedName>
        <fullName evidence="1">Uncharacterized protein</fullName>
    </submittedName>
</protein>
<evidence type="ECO:0000313" key="2">
    <source>
        <dbReference type="Proteomes" id="UP000293398"/>
    </source>
</evidence>
<gene>
    <name evidence="1" type="ORF">EV681_1240</name>
</gene>
<dbReference type="Proteomes" id="UP000293398">
    <property type="component" value="Unassembled WGS sequence"/>
</dbReference>
<proteinExistence type="predicted"/>
<accession>A0A4Q7VSW5</accession>
<dbReference type="EMBL" id="SHKO01000001">
    <property type="protein sequence ID" value="RZT99454.1"/>
    <property type="molecule type" value="Genomic_DNA"/>
</dbReference>
<evidence type="ECO:0000313" key="1">
    <source>
        <dbReference type="EMBL" id="RZT99454.1"/>
    </source>
</evidence>
<organism evidence="1 2">
    <name type="scientific">Advenella incenata</name>
    <dbReference type="NCBI Taxonomy" id="267800"/>
    <lineage>
        <taxon>Bacteria</taxon>
        <taxon>Pseudomonadati</taxon>
        <taxon>Pseudomonadota</taxon>
        <taxon>Betaproteobacteria</taxon>
        <taxon>Burkholderiales</taxon>
        <taxon>Alcaligenaceae</taxon>
    </lineage>
</organism>
<keyword evidence="2" id="KW-1185">Reference proteome</keyword>
<sequence length="109" mass="12485">MNSYSQLQLHVWVNNTFFYKQHYWPRNPGPGAAVHEQTDNVERASAFTVARQIISNELEQAMECSLKRREALSDALARLACVPTAIAQADQFTFPDPYFNYDIMSNITI</sequence>
<reference evidence="1 2" key="1">
    <citation type="submission" date="2019-02" db="EMBL/GenBank/DDBJ databases">
        <title>Genomic Encyclopedia of Type Strains, Phase IV (KMG-IV): sequencing the most valuable type-strain genomes for metagenomic binning, comparative biology and taxonomic classification.</title>
        <authorList>
            <person name="Goeker M."/>
        </authorList>
    </citation>
    <scope>NUCLEOTIDE SEQUENCE [LARGE SCALE GENOMIC DNA]</scope>
    <source>
        <strain evidence="1 2">DSM 23814</strain>
    </source>
</reference>
<comment type="caution">
    <text evidence="1">The sequence shown here is derived from an EMBL/GenBank/DDBJ whole genome shotgun (WGS) entry which is preliminary data.</text>
</comment>
<dbReference type="AlphaFoldDB" id="A0A4Q7VSW5"/>